<protein>
    <submittedName>
        <fullName evidence="11">ABC transporter</fullName>
    </submittedName>
</protein>
<dbReference type="PROSITE" id="PS00211">
    <property type="entry name" value="ABC_TRANSPORTER_1"/>
    <property type="match status" value="2"/>
</dbReference>
<dbReference type="PANTHER" id="PTHR43790:SF3">
    <property type="entry name" value="D-ALLOSE IMPORT ATP-BINDING PROTEIN ALSA-RELATED"/>
    <property type="match status" value="1"/>
</dbReference>
<dbReference type="FunFam" id="3.40.50.300:FF:000127">
    <property type="entry name" value="Ribose import ATP-binding protein RbsA"/>
    <property type="match status" value="1"/>
</dbReference>
<evidence type="ECO:0000313" key="11">
    <source>
        <dbReference type="EMBL" id="KPL73074.1"/>
    </source>
</evidence>
<evidence type="ECO:0000256" key="5">
    <source>
        <dbReference type="ARBA" id="ARBA00022737"/>
    </source>
</evidence>
<feature type="domain" description="ABC transporter" evidence="10">
    <location>
        <begin position="255"/>
        <end position="501"/>
    </location>
</feature>
<dbReference type="InterPro" id="IPR003439">
    <property type="entry name" value="ABC_transporter-like_ATP-bd"/>
</dbReference>
<keyword evidence="5" id="KW-0677">Repeat</keyword>
<evidence type="ECO:0000256" key="8">
    <source>
        <dbReference type="ARBA" id="ARBA00022967"/>
    </source>
</evidence>
<dbReference type="GO" id="GO:0005524">
    <property type="term" value="F:ATP binding"/>
    <property type="evidence" value="ECO:0007669"/>
    <property type="project" value="UniProtKB-KW"/>
</dbReference>
<accession>A0A0N8GLP5</accession>
<dbReference type="SMART" id="SM00382">
    <property type="entry name" value="AAA"/>
    <property type="match status" value="2"/>
</dbReference>
<dbReference type="Pfam" id="PF00005">
    <property type="entry name" value="ABC_tran"/>
    <property type="match status" value="2"/>
</dbReference>
<dbReference type="CDD" id="cd03216">
    <property type="entry name" value="ABC_Carb_Monos_I"/>
    <property type="match status" value="1"/>
</dbReference>
<keyword evidence="6" id="KW-0547">Nucleotide-binding</keyword>
<evidence type="ECO:0000259" key="10">
    <source>
        <dbReference type="PROSITE" id="PS50893"/>
    </source>
</evidence>
<dbReference type="InterPro" id="IPR050107">
    <property type="entry name" value="ABC_carbohydrate_import_ATPase"/>
</dbReference>
<dbReference type="GO" id="GO:0016887">
    <property type="term" value="F:ATP hydrolysis activity"/>
    <property type="evidence" value="ECO:0007669"/>
    <property type="project" value="InterPro"/>
</dbReference>
<gene>
    <name evidence="11" type="ORF">ADN00_14885</name>
</gene>
<dbReference type="GO" id="GO:0005886">
    <property type="term" value="C:plasma membrane"/>
    <property type="evidence" value="ECO:0007669"/>
    <property type="project" value="UniProtKB-SubCell"/>
</dbReference>
<dbReference type="Gene3D" id="3.40.50.300">
    <property type="entry name" value="P-loop containing nucleotide triphosphate hydrolases"/>
    <property type="match status" value="2"/>
</dbReference>
<comment type="subcellular location">
    <subcellularLocation>
        <location evidence="1">Cell membrane</location>
        <topology evidence="1">Peripheral membrane protein</topology>
    </subcellularLocation>
</comment>
<comment type="caution">
    <text evidence="11">The sequence shown here is derived from an EMBL/GenBank/DDBJ whole genome shotgun (WGS) entry which is preliminary data.</text>
</comment>
<keyword evidence="3" id="KW-1003">Cell membrane</keyword>
<evidence type="ECO:0000256" key="7">
    <source>
        <dbReference type="ARBA" id="ARBA00022840"/>
    </source>
</evidence>
<keyword evidence="12" id="KW-1185">Reference proteome</keyword>
<dbReference type="PROSITE" id="PS50893">
    <property type="entry name" value="ABC_TRANSPORTER_2"/>
    <property type="match status" value="2"/>
</dbReference>
<dbReference type="OrthoDB" id="9771863at2"/>
<name>A0A0N8GLP5_9CHLR</name>
<reference evidence="11 12" key="1">
    <citation type="submission" date="2015-07" db="EMBL/GenBank/DDBJ databases">
        <title>Genome sequence of Ornatilinea apprima DSM 23815.</title>
        <authorList>
            <person name="Hemp J."/>
            <person name="Ward L.M."/>
            <person name="Pace L.A."/>
            <person name="Fischer W.W."/>
        </authorList>
    </citation>
    <scope>NUCLEOTIDE SEQUENCE [LARGE SCALE GENOMIC DNA]</scope>
    <source>
        <strain evidence="11 12">P3M-1</strain>
    </source>
</reference>
<keyword evidence="9" id="KW-0472">Membrane</keyword>
<evidence type="ECO:0000256" key="2">
    <source>
        <dbReference type="ARBA" id="ARBA00022448"/>
    </source>
</evidence>
<dbReference type="RefSeq" id="WP_075063824.1">
    <property type="nucleotide sequence ID" value="NZ_LGCL01000036.1"/>
</dbReference>
<keyword evidence="4" id="KW-0762">Sugar transport</keyword>
<keyword evidence="2" id="KW-0813">Transport</keyword>
<proteinExistence type="predicted"/>
<evidence type="ECO:0000256" key="4">
    <source>
        <dbReference type="ARBA" id="ARBA00022597"/>
    </source>
</evidence>
<dbReference type="InterPro" id="IPR017871">
    <property type="entry name" value="ABC_transporter-like_CS"/>
</dbReference>
<dbReference type="Proteomes" id="UP000050417">
    <property type="component" value="Unassembled WGS sequence"/>
</dbReference>
<dbReference type="SUPFAM" id="SSF52540">
    <property type="entry name" value="P-loop containing nucleoside triphosphate hydrolases"/>
    <property type="match status" value="2"/>
</dbReference>
<feature type="domain" description="ABC transporter" evidence="10">
    <location>
        <begin position="6"/>
        <end position="243"/>
    </location>
</feature>
<dbReference type="PATRIC" id="fig|1134406.4.peg.1840"/>
<dbReference type="EMBL" id="LGCL01000036">
    <property type="protein sequence ID" value="KPL73074.1"/>
    <property type="molecule type" value="Genomic_DNA"/>
</dbReference>
<dbReference type="AlphaFoldDB" id="A0A0N8GLP5"/>
<evidence type="ECO:0000256" key="1">
    <source>
        <dbReference type="ARBA" id="ARBA00004202"/>
    </source>
</evidence>
<keyword evidence="8" id="KW-1278">Translocase</keyword>
<dbReference type="PANTHER" id="PTHR43790">
    <property type="entry name" value="CARBOHYDRATE TRANSPORT ATP-BINDING PROTEIN MG119-RELATED"/>
    <property type="match status" value="1"/>
</dbReference>
<sequence>MRNVILEFKAINKSFFGVQVLEGVSFQLEQGSVLGLIGENGAGKTTMMNILGGVIPYDSGELLLRGEHYRPENPGDAQKAGIGFIHQELNLFTNLSIAENLFIESFPRVKGMPFIDRKTIHDHTKEFLQMVDLEFSPDVLVERLSPGERQLVEIAKALSSDAQIIIFDEPTTSLTNRETERLFNIIERLKKDGRSIIYISHILGDVKRLADNILVLRDGSVVGGGSANDFDINRMISMMVGRDITQLYPSRKTAPTTTPVLSVNGLRQSGIVENINLQLHKKEILGMFGLMGSGRSELARIIFGLDPYESGEIVINGKKASRVNPRTSIANEIAFVTENRREEGLLMNLPVADNIGLVALPTYSTQRLRRVDRSRITKAIDDVTDLLKIKVANVHKSLAKGLSGGNQQKAVIGKWLLSRPSVLIVDEPTRGIDVGAKYEVYNIINDLSAEGACVLFISSELEELMGVCDRILVMSYGEITGEFVREEFNKESILRAAFRENGNGSK</sequence>
<dbReference type="InterPro" id="IPR003593">
    <property type="entry name" value="AAA+_ATPase"/>
</dbReference>
<evidence type="ECO:0000313" key="12">
    <source>
        <dbReference type="Proteomes" id="UP000050417"/>
    </source>
</evidence>
<evidence type="ECO:0000256" key="6">
    <source>
        <dbReference type="ARBA" id="ARBA00022741"/>
    </source>
</evidence>
<dbReference type="STRING" id="1134406.ADN00_14885"/>
<evidence type="ECO:0000256" key="9">
    <source>
        <dbReference type="ARBA" id="ARBA00023136"/>
    </source>
</evidence>
<keyword evidence="7" id="KW-0067">ATP-binding</keyword>
<organism evidence="11 12">
    <name type="scientific">Ornatilinea apprima</name>
    <dbReference type="NCBI Taxonomy" id="1134406"/>
    <lineage>
        <taxon>Bacteria</taxon>
        <taxon>Bacillati</taxon>
        <taxon>Chloroflexota</taxon>
        <taxon>Anaerolineae</taxon>
        <taxon>Anaerolineales</taxon>
        <taxon>Anaerolineaceae</taxon>
        <taxon>Ornatilinea</taxon>
    </lineage>
</organism>
<dbReference type="InterPro" id="IPR027417">
    <property type="entry name" value="P-loop_NTPase"/>
</dbReference>
<evidence type="ECO:0000256" key="3">
    <source>
        <dbReference type="ARBA" id="ARBA00022475"/>
    </source>
</evidence>
<dbReference type="CDD" id="cd03215">
    <property type="entry name" value="ABC_Carb_Monos_II"/>
    <property type="match status" value="1"/>
</dbReference>